<proteinExistence type="predicted"/>
<dbReference type="EMBL" id="CADCTQ010000497">
    <property type="protein sequence ID" value="CAA9308628.1"/>
    <property type="molecule type" value="Genomic_DNA"/>
</dbReference>
<accession>A0A6J4KLQ9</accession>
<dbReference type="AlphaFoldDB" id="A0A6J4KLQ9"/>
<feature type="region of interest" description="Disordered" evidence="1">
    <location>
        <begin position="1"/>
        <end position="28"/>
    </location>
</feature>
<gene>
    <name evidence="2" type="ORF">AVDCRST_MAG56-6093</name>
</gene>
<evidence type="ECO:0000313" key="2">
    <source>
        <dbReference type="EMBL" id="CAA9308628.1"/>
    </source>
</evidence>
<sequence length="144" mass="15517">CKPAPPIPKTPRGATSRGSSSITSNWPRRTFRAGSTCWMRTSSSNFRTANRPATRPGWKARRPLPKRSTPFSSAYPAFGSTTRWCTPAPTRMKLSPPTTRKCPYRKTAACTASSTSGTSGNGPASSSTFPSISIPPRQSKPWGP</sequence>
<feature type="region of interest" description="Disordered" evidence="1">
    <location>
        <begin position="41"/>
        <end position="144"/>
    </location>
</feature>
<name>A0A6J4KLQ9_9SPHI</name>
<feature type="non-terminal residue" evidence="2">
    <location>
        <position position="144"/>
    </location>
</feature>
<feature type="non-terminal residue" evidence="2">
    <location>
        <position position="1"/>
    </location>
</feature>
<organism evidence="2">
    <name type="scientific">uncultured Cytophagales bacterium</name>
    <dbReference type="NCBI Taxonomy" id="158755"/>
    <lineage>
        <taxon>Bacteria</taxon>
        <taxon>Pseudomonadati</taxon>
        <taxon>Bacteroidota</taxon>
        <taxon>Sphingobacteriia</taxon>
        <taxon>Sphingobacteriales</taxon>
        <taxon>environmental samples</taxon>
    </lineage>
</organism>
<feature type="compositionally biased region" description="Low complexity" evidence="1">
    <location>
        <begin position="107"/>
        <end position="136"/>
    </location>
</feature>
<feature type="compositionally biased region" description="Polar residues" evidence="1">
    <location>
        <begin position="16"/>
        <end position="27"/>
    </location>
</feature>
<evidence type="ECO:0000256" key="1">
    <source>
        <dbReference type="SAM" id="MobiDB-lite"/>
    </source>
</evidence>
<reference evidence="2" key="1">
    <citation type="submission" date="2020-02" db="EMBL/GenBank/DDBJ databases">
        <authorList>
            <person name="Meier V. D."/>
        </authorList>
    </citation>
    <scope>NUCLEOTIDE SEQUENCE</scope>
    <source>
        <strain evidence="2">AVDCRST_MAG56</strain>
    </source>
</reference>
<protein>
    <submittedName>
        <fullName evidence="2">Uncharacterized protein</fullName>
    </submittedName>
</protein>